<dbReference type="KEGG" id="mas:Mahau_1639"/>
<evidence type="ECO:0000313" key="1">
    <source>
        <dbReference type="EMBL" id="AEE96821.1"/>
    </source>
</evidence>
<dbReference type="HOGENOM" id="CLU_3253706_0_0_9"/>
<dbReference type="AlphaFoldDB" id="F3ZZJ5"/>
<dbReference type="Proteomes" id="UP000008457">
    <property type="component" value="Chromosome"/>
</dbReference>
<sequence>MNKLNDNPDRVLCYPDFAFKEVVFIKCQKLHGLWAAIPICPR</sequence>
<evidence type="ECO:0000313" key="2">
    <source>
        <dbReference type="Proteomes" id="UP000008457"/>
    </source>
</evidence>
<proteinExistence type="predicted"/>
<name>F3ZZJ5_MAHA5</name>
<accession>F3ZZJ5</accession>
<organism evidence="1 2">
    <name type="scientific">Mahella australiensis (strain DSM 15567 / CIP 107919 / 50-1 BON)</name>
    <dbReference type="NCBI Taxonomy" id="697281"/>
    <lineage>
        <taxon>Bacteria</taxon>
        <taxon>Bacillati</taxon>
        <taxon>Bacillota</taxon>
        <taxon>Clostridia</taxon>
        <taxon>Thermoanaerobacterales</taxon>
        <taxon>Thermoanaerobacterales Family IV. Incertae Sedis</taxon>
        <taxon>Mahella</taxon>
    </lineage>
</organism>
<gene>
    <name evidence="1" type="ordered locus">Mahau_1639</name>
</gene>
<reference evidence="2" key="1">
    <citation type="submission" date="2010-11" db="EMBL/GenBank/DDBJ databases">
        <title>The complete genome of Mahella australiensis DSM 15567.</title>
        <authorList>
            <consortium name="US DOE Joint Genome Institute (JGI-PGF)"/>
            <person name="Lucas S."/>
            <person name="Copeland A."/>
            <person name="Lapidus A."/>
            <person name="Bruce D."/>
            <person name="Goodwin L."/>
            <person name="Pitluck S."/>
            <person name="Kyrpides N."/>
            <person name="Mavromatis K."/>
            <person name="Pagani I."/>
            <person name="Ivanova N."/>
            <person name="Teshima H."/>
            <person name="Brettin T."/>
            <person name="Detter J.C."/>
            <person name="Han C."/>
            <person name="Tapia R."/>
            <person name="Land M."/>
            <person name="Hauser L."/>
            <person name="Markowitz V."/>
            <person name="Cheng J.-F."/>
            <person name="Hugenholtz P."/>
            <person name="Woyke T."/>
            <person name="Wu D."/>
            <person name="Spring S."/>
            <person name="Pukall R."/>
            <person name="Steenblock K."/>
            <person name="Schneider S."/>
            <person name="Klenk H.-P."/>
            <person name="Eisen J.A."/>
        </authorList>
    </citation>
    <scope>NUCLEOTIDE SEQUENCE [LARGE SCALE GENOMIC DNA]</scope>
    <source>
        <strain evidence="2">DSM 15567 / CIP 107919 / 50-1 BON</strain>
    </source>
</reference>
<dbReference type="EMBL" id="CP002360">
    <property type="protein sequence ID" value="AEE96821.1"/>
    <property type="molecule type" value="Genomic_DNA"/>
</dbReference>
<protein>
    <submittedName>
        <fullName evidence="1">Uncharacterized protein</fullName>
    </submittedName>
</protein>
<reference evidence="1 2" key="2">
    <citation type="journal article" date="2011" name="Stand. Genomic Sci.">
        <title>Complete genome sequence of Mahella australiensis type strain (50-1 BON).</title>
        <authorList>
            <person name="Sikorski J."/>
            <person name="Teshima H."/>
            <person name="Nolan M."/>
            <person name="Lucas S."/>
            <person name="Hammon N."/>
            <person name="Deshpande S."/>
            <person name="Cheng J.F."/>
            <person name="Pitluck S."/>
            <person name="Liolios K."/>
            <person name="Pagani I."/>
            <person name="Ivanova N."/>
            <person name="Huntemann M."/>
            <person name="Mavromatis K."/>
            <person name="Ovchinikova G."/>
            <person name="Pati A."/>
            <person name="Tapia R."/>
            <person name="Han C."/>
            <person name="Goodwin L."/>
            <person name="Chen A."/>
            <person name="Palaniappan K."/>
            <person name="Land M."/>
            <person name="Hauser L."/>
            <person name="Ngatchou-Djao O.D."/>
            <person name="Rohde M."/>
            <person name="Pukall R."/>
            <person name="Spring S."/>
            <person name="Abt B."/>
            <person name="Goker M."/>
            <person name="Detter J.C."/>
            <person name="Woyke T."/>
            <person name="Bristow J."/>
            <person name="Markowitz V."/>
            <person name="Hugenholtz P."/>
            <person name="Eisen J.A."/>
            <person name="Kyrpides N.C."/>
            <person name="Klenk H.P."/>
            <person name="Lapidus A."/>
        </authorList>
    </citation>
    <scope>NUCLEOTIDE SEQUENCE [LARGE SCALE GENOMIC DNA]</scope>
    <source>
        <strain evidence="2">DSM 15567 / CIP 107919 / 50-1 BON</strain>
    </source>
</reference>
<keyword evidence="2" id="KW-1185">Reference proteome</keyword>